<reference evidence="5" key="1">
    <citation type="submission" date="2025-08" db="UniProtKB">
        <authorList>
            <consortium name="RefSeq"/>
        </authorList>
    </citation>
    <scope>IDENTIFICATION</scope>
    <source>
        <tissue evidence="5">Whole sample</tissue>
    </source>
</reference>
<feature type="coiled-coil region" evidence="1">
    <location>
        <begin position="531"/>
        <end position="857"/>
    </location>
</feature>
<dbReference type="InterPro" id="IPR031981">
    <property type="entry name" value="MIEAP_C"/>
</dbReference>
<protein>
    <submittedName>
        <fullName evidence="5">Golgin subfamily A member 6-like protein 22 isoform X1</fullName>
    </submittedName>
</protein>
<dbReference type="OrthoDB" id="6136555at2759"/>
<evidence type="ECO:0000259" key="3">
    <source>
        <dbReference type="Pfam" id="PF16026"/>
    </source>
</evidence>
<evidence type="ECO:0000256" key="2">
    <source>
        <dbReference type="SAM" id="MobiDB-lite"/>
    </source>
</evidence>
<sequence length="1070" mass="126688">MDLMNQELAGSGSDLLEHLDRYCESEGGSGENEEEITSTPCHAAGEMNEQIDNRITSRQARRDNNKKNTKSQTRPCHNVCNRQTTKDRSKHSKNARPRSAGAKSPERRVTRGISINSNQKTVEMRRRLLELEKEVDLLHGENVSLRRQLTKAPPVQRLADETIHNRIQSGMKKEKKMFEMLLSDNERKFHELESKQRYLLEDKDTLQARIRIFEKEIENHINTLQQTRKELFTVKENNKEIAEENRLLKKENHVLKSRIQNLEAVSTGNSEHELILRQHMREEYQKKLIMLEKEILSMKSKGDKKKDVHRAKDKQELDIVTEHYQTVIKNLQVDREKVQRERDAAVLRVHQYKEKWSEKCKRDEIKSRGKIQVLERQVRELEMERGFLEEEKHSLEGRISKLLEKNENEAETLVQIGEVLRKHDNDLEKQVQELNREKEELAKEKEIHREQIRQYEKMKENLQTQLKTSREVLENRISELYLKNERLQTENAELKRCSNVKKEDWIRTISDIMGFEKASKSETESKFQSMIGTFQKEKKELDEELTCLRRRLKDIEEEKEKVVANKEKAINFQKEEIEKHKRESKSLIDERTLLMERLKEIEVKKEDMRNEANTAKQQMKIEFEELVEKIRDENSRLRQEKESLQSKVEELEYALTVKDIDDEENEQTDMVNYQKTIEELQEQVQRERQRFHEKEEKWKLLNETQTEKEEALNVRNASLERTVQKYLREIDTLKNRISDHEQGIGHYQHQIEHILQEKTLIQKQLQDCQNKKETAVNEEMVQNIQTESKKLMEIEEQLERENQDLKAEKLTWGVQRKNLEERVRSMENQLEIKEAKVRSLTQDKIQLLQEIKTAQARCTEDDIYPKVNGDVSDSLQGGGTDVALLGERFNDLYENEFLESLKSLTNDSELFLDDRDAIESLLNILQTIFKECERLAEEQLDDLQMVMGLEVENEEHLTKIRYIRNHMAMDCLCNITKKVKQGTLKKSYSEYLEHCGVYVEKAIELCWLMNSVDPPITLDFTSQHGDTMDERKYRRFSGSGEIINFCVWPSILFQGHVLQKGVVQTTHLKS</sequence>
<proteinExistence type="predicted"/>
<feature type="compositionally biased region" description="Polar residues" evidence="2">
    <location>
        <begin position="70"/>
        <end position="83"/>
    </location>
</feature>
<dbReference type="Proteomes" id="UP000694844">
    <property type="component" value="Chromosome 3"/>
</dbReference>
<evidence type="ECO:0000313" key="4">
    <source>
        <dbReference type="Proteomes" id="UP000694844"/>
    </source>
</evidence>
<accession>A0A8B8DIR0</accession>
<feature type="domain" description="Mitochondria-eating protein C-terminal" evidence="3">
    <location>
        <begin position="885"/>
        <end position="1065"/>
    </location>
</feature>
<evidence type="ECO:0000256" key="1">
    <source>
        <dbReference type="SAM" id="Coils"/>
    </source>
</evidence>
<feature type="coiled-coil region" evidence="1">
    <location>
        <begin position="328"/>
        <end position="497"/>
    </location>
</feature>
<feature type="coiled-coil region" evidence="1">
    <location>
        <begin position="203"/>
        <end position="301"/>
    </location>
</feature>
<gene>
    <name evidence="5" type="primary">LOC111127043</name>
</gene>
<dbReference type="SMR" id="A0A8B8DIR0"/>
<name>A0A8B8DIR0_CRAVI</name>
<dbReference type="KEGG" id="cvn:111127043"/>
<keyword evidence="1" id="KW-0175">Coiled coil</keyword>
<dbReference type="GeneID" id="111127043"/>
<dbReference type="Pfam" id="PF16026">
    <property type="entry name" value="MIEAP"/>
    <property type="match status" value="1"/>
</dbReference>
<evidence type="ECO:0000313" key="5">
    <source>
        <dbReference type="RefSeq" id="XP_022327733.1"/>
    </source>
</evidence>
<feature type="region of interest" description="Disordered" evidence="2">
    <location>
        <begin position="54"/>
        <end position="117"/>
    </location>
</feature>
<organism evidence="4 5">
    <name type="scientific">Crassostrea virginica</name>
    <name type="common">Eastern oyster</name>
    <dbReference type="NCBI Taxonomy" id="6565"/>
    <lineage>
        <taxon>Eukaryota</taxon>
        <taxon>Metazoa</taxon>
        <taxon>Spiralia</taxon>
        <taxon>Lophotrochozoa</taxon>
        <taxon>Mollusca</taxon>
        <taxon>Bivalvia</taxon>
        <taxon>Autobranchia</taxon>
        <taxon>Pteriomorphia</taxon>
        <taxon>Ostreida</taxon>
        <taxon>Ostreoidea</taxon>
        <taxon>Ostreidae</taxon>
        <taxon>Crassostrea</taxon>
    </lineage>
</organism>
<dbReference type="RefSeq" id="XP_022327733.1">
    <property type="nucleotide sequence ID" value="XM_022472025.1"/>
</dbReference>
<dbReference type="AlphaFoldDB" id="A0A8B8DIR0"/>
<keyword evidence="4" id="KW-1185">Reference proteome</keyword>